<dbReference type="HOGENOM" id="CLU_1884734_0_0_9"/>
<sequence>MTFVTEACTEILDVLSLIQQKARHCPLGRGDPDQPDYGWAYSLADDPGHPWKVSSVTAHRWIHDGIVMLWWRENHATRMEWVLEAWRIAGPPVQWRFRGFARLIYPRGATRWQAVRWDPVLMVMDVSPLITMIVN</sequence>
<reference evidence="1 2" key="2">
    <citation type="journal article" date="2012" name="Stand. Genomic Sci.">
        <title>Complete genome sequence of the moderately thermophilic mineral-sulfide-oxidizing firmicute Sulfobacillus acidophilus type strain (NAL(T)).</title>
        <authorList>
            <person name="Anderson I."/>
            <person name="Chertkov O."/>
            <person name="Chen A."/>
            <person name="Saunders E."/>
            <person name="Lapidus A."/>
            <person name="Nolan M."/>
            <person name="Lucas S."/>
            <person name="Hammon N."/>
            <person name="Deshpande S."/>
            <person name="Cheng J.F."/>
            <person name="Han C."/>
            <person name="Tapia R."/>
            <person name="Goodwin L.A."/>
            <person name="Pitluck S."/>
            <person name="Liolios K."/>
            <person name="Pagani I."/>
            <person name="Ivanova N."/>
            <person name="Mikhailova N."/>
            <person name="Pati A."/>
            <person name="Palaniappan K."/>
            <person name="Land M."/>
            <person name="Pan C."/>
            <person name="Rohde M."/>
            <person name="Pukall R."/>
            <person name="Goker M."/>
            <person name="Detter J.C."/>
            <person name="Woyke T."/>
            <person name="Bristow J."/>
            <person name="Eisen J.A."/>
            <person name="Markowitz V."/>
            <person name="Hugenholtz P."/>
            <person name="Kyrpides N.C."/>
            <person name="Klenk H.P."/>
            <person name="Mavromatis K."/>
        </authorList>
    </citation>
    <scope>NUCLEOTIDE SEQUENCE [LARGE SCALE GENOMIC DNA]</scope>
    <source>
        <strain evidence="2">ATCC 700253 / DSM 10332 / NAL</strain>
    </source>
</reference>
<reference evidence="2" key="1">
    <citation type="submission" date="2011-12" db="EMBL/GenBank/DDBJ databases">
        <title>The complete genome of chromosome of Sulfobacillus acidophilus DSM 10332.</title>
        <authorList>
            <person name="Lucas S."/>
            <person name="Han J."/>
            <person name="Lapidus A."/>
            <person name="Bruce D."/>
            <person name="Goodwin L."/>
            <person name="Pitluck S."/>
            <person name="Peters L."/>
            <person name="Kyrpides N."/>
            <person name="Mavromatis K."/>
            <person name="Ivanova N."/>
            <person name="Mikhailova N."/>
            <person name="Chertkov O."/>
            <person name="Saunders E."/>
            <person name="Detter J.C."/>
            <person name="Tapia R."/>
            <person name="Han C."/>
            <person name="Land M."/>
            <person name="Hauser L."/>
            <person name="Markowitz V."/>
            <person name="Cheng J.-F."/>
            <person name="Hugenholtz P."/>
            <person name="Woyke T."/>
            <person name="Wu D."/>
            <person name="Pukall R."/>
            <person name="Gehrich-Schroeter G."/>
            <person name="Schneider S."/>
            <person name="Klenk H.-P."/>
            <person name="Eisen J.A."/>
        </authorList>
    </citation>
    <scope>NUCLEOTIDE SEQUENCE [LARGE SCALE GENOMIC DNA]</scope>
    <source>
        <strain evidence="2">ATCC 700253 / DSM 10332 / NAL</strain>
    </source>
</reference>
<proteinExistence type="predicted"/>
<name>G8TUJ9_SULAD</name>
<dbReference type="PATRIC" id="fig|679936.5.peg.1205"/>
<dbReference type="Proteomes" id="UP000005439">
    <property type="component" value="Chromosome"/>
</dbReference>
<organism evidence="1 2">
    <name type="scientific">Sulfobacillus acidophilus (strain ATCC 700253 / DSM 10332 / NAL)</name>
    <dbReference type="NCBI Taxonomy" id="679936"/>
    <lineage>
        <taxon>Bacteria</taxon>
        <taxon>Bacillati</taxon>
        <taxon>Bacillota</taxon>
        <taxon>Clostridia</taxon>
        <taxon>Eubacteriales</taxon>
        <taxon>Clostridiales Family XVII. Incertae Sedis</taxon>
        <taxon>Sulfobacillus</taxon>
    </lineage>
</organism>
<accession>G8TUJ9</accession>
<protein>
    <submittedName>
        <fullName evidence="1">Uncharacterized protein</fullName>
    </submittedName>
</protein>
<keyword evidence="2" id="KW-1185">Reference proteome</keyword>
<dbReference type="EMBL" id="CP003179">
    <property type="protein sequence ID" value="AEW04646.1"/>
    <property type="molecule type" value="Genomic_DNA"/>
</dbReference>
<evidence type="ECO:0000313" key="1">
    <source>
        <dbReference type="EMBL" id="AEW04646.1"/>
    </source>
</evidence>
<gene>
    <name evidence="1" type="ordered locus">Sulac_1146</name>
</gene>
<evidence type="ECO:0000313" key="2">
    <source>
        <dbReference type="Proteomes" id="UP000005439"/>
    </source>
</evidence>
<dbReference type="AlphaFoldDB" id="G8TUJ9"/>
<dbReference type="STRING" id="679936.Sulac_1146"/>
<dbReference type="KEGG" id="sap:Sulac_1146"/>